<evidence type="ECO:0000256" key="2">
    <source>
        <dbReference type="PROSITE-ProRule" id="PRU00473"/>
    </source>
</evidence>
<dbReference type="InterPro" id="IPR050330">
    <property type="entry name" value="Bact_OuterMem_StrucFunc"/>
</dbReference>
<dbReference type="GO" id="GO:0016020">
    <property type="term" value="C:membrane"/>
    <property type="evidence" value="ECO:0007669"/>
    <property type="project" value="UniProtKB-UniRule"/>
</dbReference>
<accession>A0A6I2U3G9</accession>
<evidence type="ECO:0000259" key="4">
    <source>
        <dbReference type="PROSITE" id="PS51123"/>
    </source>
</evidence>
<dbReference type="CDD" id="cd07185">
    <property type="entry name" value="OmpA_C-like"/>
    <property type="match status" value="1"/>
</dbReference>
<feature type="chain" id="PRO_5026008112" evidence="3">
    <location>
        <begin position="22"/>
        <end position="385"/>
    </location>
</feature>
<dbReference type="SUPFAM" id="SSF103088">
    <property type="entry name" value="OmpA-like"/>
    <property type="match status" value="1"/>
</dbReference>
<keyword evidence="1 3" id="KW-0732">Signal</keyword>
<keyword evidence="2" id="KW-0472">Membrane</keyword>
<dbReference type="SUPFAM" id="SSF56925">
    <property type="entry name" value="OMPA-like"/>
    <property type="match status" value="1"/>
</dbReference>
<dbReference type="PANTHER" id="PTHR30329">
    <property type="entry name" value="STATOR ELEMENT OF FLAGELLAR MOTOR COMPLEX"/>
    <property type="match status" value="1"/>
</dbReference>
<proteinExistence type="predicted"/>
<dbReference type="Proteomes" id="UP000450161">
    <property type="component" value="Unassembled WGS sequence"/>
</dbReference>
<gene>
    <name evidence="5" type="ORF">FYJ72_12920</name>
</gene>
<feature type="signal peptide" evidence="3">
    <location>
        <begin position="1"/>
        <end position="21"/>
    </location>
</feature>
<organism evidence="5 6">
    <name type="scientific">Segatella copri</name>
    <dbReference type="NCBI Taxonomy" id="165179"/>
    <lineage>
        <taxon>Bacteria</taxon>
        <taxon>Pseudomonadati</taxon>
        <taxon>Bacteroidota</taxon>
        <taxon>Bacteroidia</taxon>
        <taxon>Bacteroidales</taxon>
        <taxon>Prevotellaceae</taxon>
        <taxon>Segatella</taxon>
    </lineage>
</organism>
<dbReference type="InterPro" id="IPR036737">
    <property type="entry name" value="OmpA-like_sf"/>
</dbReference>
<dbReference type="Pfam" id="PF13505">
    <property type="entry name" value="OMP_b-brl"/>
    <property type="match status" value="1"/>
</dbReference>
<name>A0A6I2U3G9_9BACT</name>
<dbReference type="InterPro" id="IPR006665">
    <property type="entry name" value="OmpA-like"/>
</dbReference>
<reference evidence="5 6" key="1">
    <citation type="submission" date="2019-08" db="EMBL/GenBank/DDBJ databases">
        <title>In-depth cultivation of the pig gut microbiome towards novel bacterial diversity and tailored functional studies.</title>
        <authorList>
            <person name="Wylensek D."/>
            <person name="Hitch T.C.A."/>
            <person name="Clavel T."/>
        </authorList>
    </citation>
    <scope>NUCLEOTIDE SEQUENCE [LARGE SCALE GENOMIC DNA]</scope>
    <source>
        <strain evidence="5 6">LKV-178-WT-2C</strain>
    </source>
</reference>
<dbReference type="Gene3D" id="2.40.160.20">
    <property type="match status" value="1"/>
</dbReference>
<dbReference type="AlphaFoldDB" id="A0A6I2U3G9"/>
<dbReference type="PANTHER" id="PTHR30329:SF21">
    <property type="entry name" value="LIPOPROTEIN YIAD-RELATED"/>
    <property type="match status" value="1"/>
</dbReference>
<protein>
    <submittedName>
        <fullName evidence="5">OmpA family protein</fullName>
    </submittedName>
</protein>
<evidence type="ECO:0000256" key="3">
    <source>
        <dbReference type="SAM" id="SignalP"/>
    </source>
</evidence>
<feature type="domain" description="OmpA-like" evidence="4">
    <location>
        <begin position="275"/>
        <end position="385"/>
    </location>
</feature>
<sequence>MKLKSILLSSLLAMGCVAASAQEADKTINVFNPHWYGQIQIGGQYTLGEISFDKLLSPNAQIGVGYNFNKVVGVRLSVNAWQSKAGWNVAGLYPIQKWKWNYVAPMVDATFNLTNLFCEYNPNRLVEVGVFGGIGANIAWGNDEAGTANKTIADHYATLSTDYHRQPLTYLWKDAEGSGKKTLFVAHLGANVDFRLSDKVKLGIEASANTLSDRYNSKRAGNPDWYFNALVGLKIAFGKTHSTKTIPAPKPVEKIIERVIEKQIVPAPAPVETKKEVAAKEFRLDIFFTIGNSVIAKSQASKITEIVNYMKENPDAKITLTGYADKGTGSDAINDKVAARRAQTVYNALAAKGVAKSRMIKKSAGSRVQPYSENGMNRVTICIAK</sequence>
<dbReference type="Pfam" id="PF00691">
    <property type="entry name" value="OmpA"/>
    <property type="match status" value="1"/>
</dbReference>
<dbReference type="PROSITE" id="PS51257">
    <property type="entry name" value="PROKAR_LIPOPROTEIN"/>
    <property type="match status" value="1"/>
</dbReference>
<evidence type="ECO:0000313" key="5">
    <source>
        <dbReference type="EMBL" id="MST78530.1"/>
    </source>
</evidence>
<dbReference type="RefSeq" id="WP_154482721.1">
    <property type="nucleotide sequence ID" value="NZ_VUNF01000032.1"/>
</dbReference>
<dbReference type="PROSITE" id="PS51123">
    <property type="entry name" value="OMPA_2"/>
    <property type="match status" value="1"/>
</dbReference>
<dbReference type="EMBL" id="VUNF01000032">
    <property type="protein sequence ID" value="MST78530.1"/>
    <property type="molecule type" value="Genomic_DNA"/>
</dbReference>
<dbReference type="Gene3D" id="3.30.1330.60">
    <property type="entry name" value="OmpA-like domain"/>
    <property type="match status" value="1"/>
</dbReference>
<dbReference type="InterPro" id="IPR011250">
    <property type="entry name" value="OMP/PagP_B-barrel"/>
</dbReference>
<evidence type="ECO:0000313" key="6">
    <source>
        <dbReference type="Proteomes" id="UP000450161"/>
    </source>
</evidence>
<dbReference type="InterPro" id="IPR027385">
    <property type="entry name" value="Beta-barrel_OMP"/>
</dbReference>
<comment type="caution">
    <text evidence="5">The sequence shown here is derived from an EMBL/GenBank/DDBJ whole genome shotgun (WGS) entry which is preliminary data.</text>
</comment>
<evidence type="ECO:0000256" key="1">
    <source>
        <dbReference type="ARBA" id="ARBA00022729"/>
    </source>
</evidence>